<feature type="transmembrane region" description="Helical" evidence="1">
    <location>
        <begin position="165"/>
        <end position="187"/>
    </location>
</feature>
<dbReference type="InterPro" id="IPR000551">
    <property type="entry name" value="MerR-type_HTH_dom"/>
</dbReference>
<dbReference type="GO" id="GO:0003677">
    <property type="term" value="F:DNA binding"/>
    <property type="evidence" value="ECO:0007669"/>
    <property type="project" value="InterPro"/>
</dbReference>
<dbReference type="Pfam" id="PF00376">
    <property type="entry name" value="MerR"/>
    <property type="match status" value="1"/>
</dbReference>
<proteinExistence type="predicted"/>
<dbReference type="InterPro" id="IPR010093">
    <property type="entry name" value="SinI_DNA-bd"/>
</dbReference>
<evidence type="ECO:0000313" key="4">
    <source>
        <dbReference type="Proteomes" id="UP000034932"/>
    </source>
</evidence>
<dbReference type="EMBL" id="LBVW01000001">
    <property type="protein sequence ID" value="KKQ94550.1"/>
    <property type="molecule type" value="Genomic_DNA"/>
</dbReference>
<comment type="caution">
    <text evidence="3">The sequence shown here is derived from an EMBL/GenBank/DDBJ whole genome shotgun (WGS) entry which is preliminary data.</text>
</comment>
<dbReference type="GO" id="GO:0006355">
    <property type="term" value="P:regulation of DNA-templated transcription"/>
    <property type="evidence" value="ECO:0007669"/>
    <property type="project" value="InterPro"/>
</dbReference>
<dbReference type="PROSITE" id="PS50937">
    <property type="entry name" value="HTH_MERR_2"/>
    <property type="match status" value="1"/>
</dbReference>
<dbReference type="NCBIfam" id="TIGR01764">
    <property type="entry name" value="excise"/>
    <property type="match status" value="1"/>
</dbReference>
<feature type="domain" description="HTH merR-type" evidence="2">
    <location>
        <begin position="7"/>
        <end position="51"/>
    </location>
</feature>
<keyword evidence="1" id="KW-0472">Membrane</keyword>
<gene>
    <name evidence="3" type="ORF">UT19_C0001G0087</name>
</gene>
<dbReference type="SUPFAM" id="SSF46955">
    <property type="entry name" value="Putative DNA-binding domain"/>
    <property type="match status" value="1"/>
</dbReference>
<dbReference type="Gene3D" id="1.10.1660.10">
    <property type="match status" value="1"/>
</dbReference>
<reference evidence="3 4" key="1">
    <citation type="journal article" date="2015" name="Nature">
        <title>rRNA introns, odd ribosomes, and small enigmatic genomes across a large radiation of phyla.</title>
        <authorList>
            <person name="Brown C.T."/>
            <person name="Hug L.A."/>
            <person name="Thomas B.C."/>
            <person name="Sharon I."/>
            <person name="Castelle C.J."/>
            <person name="Singh A."/>
            <person name="Wilkins M.J."/>
            <person name="Williams K.H."/>
            <person name="Banfield J.F."/>
        </authorList>
    </citation>
    <scope>NUCLEOTIDE SEQUENCE [LARGE SCALE GENOMIC DNA]</scope>
</reference>
<accession>A0A0G0M2K1</accession>
<evidence type="ECO:0000256" key="1">
    <source>
        <dbReference type="SAM" id="Phobius"/>
    </source>
</evidence>
<keyword evidence="1" id="KW-0812">Transmembrane</keyword>
<dbReference type="AlphaFoldDB" id="A0A0G0M2K1"/>
<evidence type="ECO:0000259" key="2">
    <source>
        <dbReference type="PROSITE" id="PS50937"/>
    </source>
</evidence>
<dbReference type="CDD" id="cd04762">
    <property type="entry name" value="HTH_MerR-trunc"/>
    <property type="match status" value="1"/>
</dbReference>
<dbReference type="InterPro" id="IPR009061">
    <property type="entry name" value="DNA-bd_dom_put_sf"/>
</dbReference>
<evidence type="ECO:0000313" key="3">
    <source>
        <dbReference type="EMBL" id="KKQ94550.1"/>
    </source>
</evidence>
<keyword evidence="1" id="KW-1133">Transmembrane helix</keyword>
<dbReference type="Proteomes" id="UP000034932">
    <property type="component" value="Unassembled WGS sequence"/>
</dbReference>
<name>A0A0G0M2K1_9BACT</name>
<sequence length="197" mass="22257">MQNKRNLFAIGEAANYLGVSVDTLRRWEKKGKVKTFRSPGGHRYFEKEELDNLFGRKYERGELSEESLKSKPLSKTTKIETGEVAMTKEVTRPKLVVPRYFKSQRISKYDLLLSNASRVQAESGSLLQLPTTPIEKSTIPNSILEPPSTHQAITKPPFLMANKRFGIITISLIVIFILLITLLIILFSPSKIISPIP</sequence>
<protein>
    <recommendedName>
        <fullName evidence="2">HTH merR-type domain-containing protein</fullName>
    </recommendedName>
</protein>
<organism evidence="3 4">
    <name type="scientific">Candidatus Woesebacteria bacterium GW2011_GWB1_39_10b</name>
    <dbReference type="NCBI Taxonomy" id="1618573"/>
    <lineage>
        <taxon>Bacteria</taxon>
        <taxon>Candidatus Woeseibacteriota</taxon>
    </lineage>
</organism>